<reference evidence="11" key="1">
    <citation type="submission" date="2021-01" db="EMBL/GenBank/DDBJ databases">
        <authorList>
            <person name="Corre E."/>
            <person name="Pelletier E."/>
            <person name="Niang G."/>
            <person name="Scheremetjew M."/>
            <person name="Finn R."/>
            <person name="Kale V."/>
            <person name="Holt S."/>
            <person name="Cochrane G."/>
            <person name="Meng A."/>
            <person name="Brown T."/>
            <person name="Cohen L."/>
        </authorList>
    </citation>
    <scope>NUCLEOTIDE SEQUENCE</scope>
    <source>
        <strain evidence="11">SAG 63-3</strain>
    </source>
</reference>
<dbReference type="PIRSF" id="PIRSF001237">
    <property type="entry name" value="DHOdimr"/>
    <property type="match status" value="1"/>
</dbReference>
<evidence type="ECO:0000256" key="6">
    <source>
        <dbReference type="ARBA" id="ARBA00022833"/>
    </source>
</evidence>
<evidence type="ECO:0000256" key="5">
    <source>
        <dbReference type="ARBA" id="ARBA00022801"/>
    </source>
</evidence>
<keyword evidence="4" id="KW-0479">Metal-binding</keyword>
<evidence type="ECO:0000256" key="1">
    <source>
        <dbReference type="ARBA" id="ARBA00004880"/>
    </source>
</evidence>
<dbReference type="PROSITE" id="PS00483">
    <property type="entry name" value="DIHYDROOROTASE_2"/>
    <property type="match status" value="1"/>
</dbReference>
<dbReference type="InterPro" id="IPR004721">
    <property type="entry name" value="DHOdimr"/>
</dbReference>
<dbReference type="EC" id="3.5.2.3" evidence="3"/>
<keyword evidence="7" id="KW-0665">Pyrimidine biosynthesis</keyword>
<dbReference type="InterPro" id="IPR032466">
    <property type="entry name" value="Metal_Hydrolase"/>
</dbReference>
<dbReference type="GO" id="GO:0004151">
    <property type="term" value="F:dihydroorotase activity"/>
    <property type="evidence" value="ECO:0007669"/>
    <property type="project" value="UniProtKB-EC"/>
</dbReference>
<dbReference type="Gene3D" id="3.20.20.140">
    <property type="entry name" value="Metal-dependent hydrolases"/>
    <property type="match status" value="1"/>
</dbReference>
<dbReference type="GO" id="GO:0009507">
    <property type="term" value="C:chloroplast"/>
    <property type="evidence" value="ECO:0007669"/>
    <property type="project" value="TreeGrafter"/>
</dbReference>
<sequence length="398" mass="42617">MKTIAAVNSSRGNSIARFPLVVSRKATFHATRTLSASAAKSESNSSLTIVRPDDWHLHLRDGDFMRSVVNHTAQHYSRAIVMPNLAPPVTTTTAALAYRQRILDALAHPVAPSSTAVPSKHSFTPLMTLYLTDSTSPDEIHRAKASGAVFACKLYPAGATTNSDSGVTDIAKVLPALKAMAQVGLPLLVHGEVTDAHVDMFDREAVFIQQRLVPLLNQLPELKVVMEHITTRDAAEFVLAAPANVAATVTPQHLLLNRNALLAGGLRPHAYCLPVLKRETHRQAVLAAVASGSKKFFLGTDSAPHARGLKEAACGCAGMYSAPVSLAHYAAAFEAAGALDKLEAFASFNGPDFYGLPRNKDTVTLAKTRRNKVPDSYVYGNTVVIPMSAGQVVDWEVL</sequence>
<dbReference type="PANTHER" id="PTHR43137:SF1">
    <property type="entry name" value="DIHYDROOROTASE"/>
    <property type="match status" value="1"/>
</dbReference>
<dbReference type="InterPro" id="IPR002195">
    <property type="entry name" value="Dihydroorotase_CS"/>
</dbReference>
<dbReference type="Pfam" id="PF01979">
    <property type="entry name" value="Amidohydro_1"/>
    <property type="match status" value="1"/>
</dbReference>
<feature type="domain" description="Amidohydrolase-related" evidence="10">
    <location>
        <begin position="54"/>
        <end position="363"/>
    </location>
</feature>
<gene>
    <name evidence="11" type="ORF">PPAR00522_LOCUS17439</name>
</gene>
<accession>A0A7S0VIZ1</accession>
<dbReference type="PANTHER" id="PTHR43137">
    <property type="entry name" value="DIHYDROOROTASE"/>
    <property type="match status" value="1"/>
</dbReference>
<keyword evidence="6" id="KW-0862">Zinc</keyword>
<dbReference type="FunFam" id="3.20.20.140:FF:000006">
    <property type="entry name" value="Dihydroorotase"/>
    <property type="match status" value="1"/>
</dbReference>
<evidence type="ECO:0000256" key="8">
    <source>
        <dbReference type="ARBA" id="ARBA00048492"/>
    </source>
</evidence>
<comment type="similarity">
    <text evidence="2">Belongs to the metallo-dependent hydrolases superfamily. DHOase family. Class II DHOase subfamily.</text>
</comment>
<comment type="catalytic activity">
    <reaction evidence="8">
        <text>(S)-dihydroorotate + H2O = N-carbamoyl-L-aspartate + H(+)</text>
        <dbReference type="Rhea" id="RHEA:24296"/>
        <dbReference type="ChEBI" id="CHEBI:15377"/>
        <dbReference type="ChEBI" id="CHEBI:15378"/>
        <dbReference type="ChEBI" id="CHEBI:30864"/>
        <dbReference type="ChEBI" id="CHEBI:32814"/>
        <dbReference type="EC" id="3.5.2.3"/>
    </reaction>
</comment>
<name>A0A7S0VIZ1_9CHLO</name>
<evidence type="ECO:0000256" key="7">
    <source>
        <dbReference type="ARBA" id="ARBA00022975"/>
    </source>
</evidence>
<evidence type="ECO:0000256" key="4">
    <source>
        <dbReference type="ARBA" id="ARBA00022723"/>
    </source>
</evidence>
<dbReference type="UniPathway" id="UPA00070">
    <property type="reaction ID" value="UER00117"/>
</dbReference>
<organism evidence="11">
    <name type="scientific">Polytomella parva</name>
    <dbReference type="NCBI Taxonomy" id="51329"/>
    <lineage>
        <taxon>Eukaryota</taxon>
        <taxon>Viridiplantae</taxon>
        <taxon>Chlorophyta</taxon>
        <taxon>core chlorophytes</taxon>
        <taxon>Chlorophyceae</taxon>
        <taxon>CS clade</taxon>
        <taxon>Chlamydomonadales</taxon>
        <taxon>Chlamydomonadaceae</taxon>
        <taxon>Polytomella</taxon>
    </lineage>
</organism>
<dbReference type="GO" id="GO:0006207">
    <property type="term" value="P:'de novo' pyrimidine nucleobase biosynthetic process"/>
    <property type="evidence" value="ECO:0007669"/>
    <property type="project" value="TreeGrafter"/>
</dbReference>
<dbReference type="EMBL" id="HBFM01026938">
    <property type="protein sequence ID" value="CAD8784821.1"/>
    <property type="molecule type" value="Transcribed_RNA"/>
</dbReference>
<dbReference type="GO" id="GO:0046872">
    <property type="term" value="F:metal ion binding"/>
    <property type="evidence" value="ECO:0007669"/>
    <property type="project" value="UniProtKB-KW"/>
</dbReference>
<dbReference type="InterPro" id="IPR006680">
    <property type="entry name" value="Amidohydro-rel"/>
</dbReference>
<evidence type="ECO:0000313" key="11">
    <source>
        <dbReference type="EMBL" id="CAD8784821.1"/>
    </source>
</evidence>
<evidence type="ECO:0000256" key="2">
    <source>
        <dbReference type="ARBA" id="ARBA00005631"/>
    </source>
</evidence>
<comment type="pathway">
    <text evidence="1">Pyrimidine metabolism; UMP biosynthesis via de novo pathway; (S)-dihydroorotate from bicarbonate: step 3/3.</text>
</comment>
<evidence type="ECO:0000256" key="3">
    <source>
        <dbReference type="ARBA" id="ARBA00012860"/>
    </source>
</evidence>
<dbReference type="GO" id="GO:0044205">
    <property type="term" value="P:'de novo' UMP biosynthetic process"/>
    <property type="evidence" value="ECO:0007669"/>
    <property type="project" value="UniProtKB-UniPathway"/>
</dbReference>
<dbReference type="SUPFAM" id="SSF51556">
    <property type="entry name" value="Metallo-dependent hydrolases"/>
    <property type="match status" value="1"/>
</dbReference>
<dbReference type="AlphaFoldDB" id="A0A7S0VIZ1"/>
<protein>
    <recommendedName>
        <fullName evidence="9">Dihydroorotase, mitochondrial</fullName>
        <ecNumber evidence="3">3.5.2.3</ecNumber>
    </recommendedName>
</protein>
<dbReference type="HAMAP" id="MF_00219">
    <property type="entry name" value="PyrC_classII"/>
    <property type="match status" value="1"/>
</dbReference>
<dbReference type="PROSITE" id="PS00482">
    <property type="entry name" value="DIHYDROOROTASE_1"/>
    <property type="match status" value="1"/>
</dbReference>
<proteinExistence type="inferred from homology"/>
<keyword evidence="5" id="KW-0378">Hydrolase</keyword>
<dbReference type="NCBIfam" id="TIGR00856">
    <property type="entry name" value="pyrC_dimer"/>
    <property type="match status" value="1"/>
</dbReference>
<evidence type="ECO:0000256" key="9">
    <source>
        <dbReference type="ARBA" id="ARBA00069884"/>
    </source>
</evidence>
<dbReference type="CDD" id="cd01294">
    <property type="entry name" value="DHOase"/>
    <property type="match status" value="1"/>
</dbReference>
<evidence type="ECO:0000259" key="10">
    <source>
        <dbReference type="Pfam" id="PF01979"/>
    </source>
</evidence>